<organism evidence="9 10">
    <name type="scientific">Candidatus Palibaumannia cicadellinicola</name>
    <dbReference type="NCBI Taxonomy" id="186490"/>
    <lineage>
        <taxon>Bacteria</taxon>
        <taxon>Pseudomonadati</taxon>
        <taxon>Pseudomonadota</taxon>
        <taxon>Gammaproteobacteria</taxon>
        <taxon>Candidatus Palibaumannia</taxon>
    </lineage>
</organism>
<evidence type="ECO:0000259" key="8">
    <source>
        <dbReference type="Pfam" id="PF16198"/>
    </source>
</evidence>
<dbReference type="CDD" id="cd02573">
    <property type="entry name" value="PseudoU_synth_EcTruB"/>
    <property type="match status" value="1"/>
</dbReference>
<dbReference type="Gene3D" id="3.30.2350.10">
    <property type="entry name" value="Pseudouridine synthase"/>
    <property type="match status" value="1"/>
</dbReference>
<keyword evidence="4 5" id="KW-0413">Isomerase</keyword>
<feature type="active site" description="Nucleophile" evidence="5">
    <location>
        <position position="49"/>
    </location>
</feature>
<dbReference type="Pfam" id="PF01509">
    <property type="entry name" value="TruB_N"/>
    <property type="match status" value="1"/>
</dbReference>
<dbReference type="SUPFAM" id="SSF55120">
    <property type="entry name" value="Pseudouridine synthase"/>
    <property type="match status" value="1"/>
</dbReference>
<protein>
    <recommendedName>
        <fullName evidence="5">tRNA pseudouridine synthase B</fullName>
        <ecNumber evidence="5">5.4.99.25</ecNumber>
    </recommendedName>
    <alternativeName>
        <fullName evidence="5">tRNA pseudouridine(55) synthase</fullName>
        <shortName evidence="5">Psi55 synthase</shortName>
    </alternativeName>
    <alternativeName>
        <fullName evidence="5">tRNA pseudouridylate synthase</fullName>
    </alternativeName>
    <alternativeName>
        <fullName evidence="5">tRNA-uridine isomerase</fullName>
    </alternativeName>
</protein>
<dbReference type="GO" id="GO:0016829">
    <property type="term" value="F:lyase activity"/>
    <property type="evidence" value="ECO:0007669"/>
    <property type="project" value="UniProtKB-KW"/>
</dbReference>
<keyword evidence="9" id="KW-0456">Lyase</keyword>
<dbReference type="EC" id="5.4.99.25" evidence="5"/>
<dbReference type="InterPro" id="IPR015947">
    <property type="entry name" value="PUA-like_sf"/>
</dbReference>
<dbReference type="PANTHER" id="PTHR13767:SF2">
    <property type="entry name" value="PSEUDOURIDYLATE SYNTHASE TRUB1"/>
    <property type="match status" value="1"/>
</dbReference>
<dbReference type="CDD" id="cd21152">
    <property type="entry name" value="PUA_TruB_bacterial"/>
    <property type="match status" value="1"/>
</dbReference>
<dbReference type="InterPro" id="IPR015240">
    <property type="entry name" value="tRNA_sdUridine_synth_fam1_C"/>
</dbReference>
<comment type="function">
    <text evidence="5">Responsible for synthesis of pseudouridine from uracil-55 in the psi GC loop of transfer RNAs.</text>
</comment>
<keyword evidence="3 5" id="KW-0819">tRNA processing</keyword>
<evidence type="ECO:0000259" key="7">
    <source>
        <dbReference type="Pfam" id="PF09157"/>
    </source>
</evidence>
<dbReference type="PANTHER" id="PTHR13767">
    <property type="entry name" value="TRNA-PSEUDOURIDINE SYNTHASE"/>
    <property type="match status" value="1"/>
</dbReference>
<dbReference type="RefSeq" id="WP_053097316.1">
    <property type="nucleotide sequence ID" value="NZ_CP011787.1"/>
</dbReference>
<dbReference type="NCBIfam" id="TIGR00431">
    <property type="entry name" value="TruB"/>
    <property type="match status" value="1"/>
</dbReference>
<gene>
    <name evidence="5 9" type="primary">truB</name>
    <name evidence="9" type="ORF">AB162_574</name>
</gene>
<dbReference type="Gene3D" id="2.30.130.10">
    <property type="entry name" value="PUA domain"/>
    <property type="match status" value="1"/>
</dbReference>
<evidence type="ECO:0000256" key="1">
    <source>
        <dbReference type="ARBA" id="ARBA00000385"/>
    </source>
</evidence>
<dbReference type="SUPFAM" id="SSF88697">
    <property type="entry name" value="PUA domain-like"/>
    <property type="match status" value="1"/>
</dbReference>
<feature type="domain" description="tRNA pseudouridylate synthase B C-terminal" evidence="8">
    <location>
        <begin position="182"/>
        <end position="247"/>
    </location>
</feature>
<dbReference type="OrthoDB" id="9802309at2"/>
<comment type="catalytic activity">
    <reaction evidence="1 5">
        <text>uridine(55) in tRNA = pseudouridine(55) in tRNA</text>
        <dbReference type="Rhea" id="RHEA:42532"/>
        <dbReference type="Rhea" id="RHEA-COMP:10101"/>
        <dbReference type="Rhea" id="RHEA-COMP:10102"/>
        <dbReference type="ChEBI" id="CHEBI:65314"/>
        <dbReference type="ChEBI" id="CHEBI:65315"/>
        <dbReference type="EC" id="5.4.99.25"/>
    </reaction>
</comment>
<evidence type="ECO:0000256" key="4">
    <source>
        <dbReference type="ARBA" id="ARBA00023235"/>
    </source>
</evidence>
<comment type="similarity">
    <text evidence="2 5">Belongs to the pseudouridine synthase TruB family. Type 1 subfamily.</text>
</comment>
<dbReference type="GO" id="GO:0031119">
    <property type="term" value="P:tRNA pseudouridine synthesis"/>
    <property type="evidence" value="ECO:0007669"/>
    <property type="project" value="UniProtKB-UniRule"/>
</dbReference>
<evidence type="ECO:0000256" key="2">
    <source>
        <dbReference type="ARBA" id="ARBA00005642"/>
    </source>
</evidence>
<dbReference type="Pfam" id="PF16198">
    <property type="entry name" value="TruB_C_2"/>
    <property type="match status" value="1"/>
</dbReference>
<dbReference type="InterPro" id="IPR032819">
    <property type="entry name" value="TruB_C"/>
</dbReference>
<dbReference type="AlphaFoldDB" id="A0A0K2BL89"/>
<dbReference type="EMBL" id="CP011787">
    <property type="protein sequence ID" value="AKZ66151.1"/>
    <property type="molecule type" value="Genomic_DNA"/>
</dbReference>
<dbReference type="InterPro" id="IPR020103">
    <property type="entry name" value="PsdUridine_synth_cat_dom_sf"/>
</dbReference>
<sequence>MGRRPIYRGRNVDGIILLDKPEGLSSNDVLQKVKYLFRANRAGHTGVLDTLATGMLPICLGEATKFSQHIINSNKRYRVTAKLGERTNTYDATGHIMMSRTVVINKDILQTTLNKVKGLTHQIPPMFSNIKYQGRPLYEYARKGIEVIRKCRPINIYDINLIFWDKTSIVLEVHCSKGTYIRTIIDDIGEFLGCGAHVTQLRRLAVANYQEENMVTLTSLQDTLLQEKYPDNLSKLDSLLLSIDKALSIFPAIHLPISSANILQLGNTIAVDKCLQLGLVRMFIANGNIKSFFGIGEITTLGLLKPRRLISNVYHC</sequence>
<dbReference type="GO" id="GO:1990481">
    <property type="term" value="P:mRNA pseudouridine synthesis"/>
    <property type="evidence" value="ECO:0007669"/>
    <property type="project" value="TreeGrafter"/>
</dbReference>
<dbReference type="InterPro" id="IPR014780">
    <property type="entry name" value="tRNA_psdUridine_synth_TruB"/>
</dbReference>
<keyword evidence="10" id="KW-1185">Reference proteome</keyword>
<accession>A0A0K2BL89</accession>
<proteinExistence type="inferred from homology"/>
<evidence type="ECO:0000313" key="10">
    <source>
        <dbReference type="Proteomes" id="UP000056466"/>
    </source>
</evidence>
<dbReference type="HAMAP" id="MF_01080">
    <property type="entry name" value="TruB_bact"/>
    <property type="match status" value="1"/>
</dbReference>
<evidence type="ECO:0000313" key="9">
    <source>
        <dbReference type="EMBL" id="AKZ66151.1"/>
    </source>
</evidence>
<dbReference type="Pfam" id="PF09157">
    <property type="entry name" value="TruB-C_2"/>
    <property type="match status" value="1"/>
</dbReference>
<evidence type="ECO:0000259" key="6">
    <source>
        <dbReference type="Pfam" id="PF01509"/>
    </source>
</evidence>
<reference evidence="9 10" key="1">
    <citation type="submission" date="2015-06" db="EMBL/GenBank/DDBJ databases">
        <title>Lineage-specific patterns of genome deterioration in obligate symbionts.</title>
        <authorList>
            <person name="Bennett G.M."/>
            <person name="McCutcheon J.P."/>
            <person name="McDonald B.R."/>
            <person name="Moran N.A."/>
        </authorList>
    </citation>
    <scope>NUCLEOTIDE SEQUENCE [LARGE SCALE GENOMIC DNA]</scope>
    <source>
        <strain evidence="9 10">B-GSS</strain>
    </source>
</reference>
<feature type="domain" description="tRNA pseudouridine synthase II TruB subfamily 1 C-terminal" evidence="7">
    <location>
        <begin position="251"/>
        <end position="310"/>
    </location>
</feature>
<dbReference type="GO" id="GO:0003723">
    <property type="term" value="F:RNA binding"/>
    <property type="evidence" value="ECO:0007669"/>
    <property type="project" value="InterPro"/>
</dbReference>
<evidence type="ECO:0000256" key="3">
    <source>
        <dbReference type="ARBA" id="ARBA00022694"/>
    </source>
</evidence>
<dbReference type="InterPro" id="IPR002501">
    <property type="entry name" value="PsdUridine_synth_N"/>
</dbReference>
<dbReference type="PATRIC" id="fig|186490.8.peg.540"/>
<dbReference type="GO" id="GO:0160148">
    <property type="term" value="F:tRNA pseudouridine(55) synthase activity"/>
    <property type="evidence" value="ECO:0007669"/>
    <property type="project" value="UniProtKB-EC"/>
</dbReference>
<feature type="domain" description="Pseudouridine synthase II N-terminal" evidence="6">
    <location>
        <begin position="35"/>
        <end position="181"/>
    </location>
</feature>
<dbReference type="InterPro" id="IPR036974">
    <property type="entry name" value="PUA_sf"/>
</dbReference>
<evidence type="ECO:0000256" key="5">
    <source>
        <dbReference type="HAMAP-Rule" id="MF_01080"/>
    </source>
</evidence>
<dbReference type="KEGG" id="bcig:AB162_574"/>
<name>A0A0K2BL89_9GAMM</name>
<dbReference type="Proteomes" id="UP000056466">
    <property type="component" value="Chromosome"/>
</dbReference>